<dbReference type="InterPro" id="IPR001544">
    <property type="entry name" value="Aminotrans_IV"/>
</dbReference>
<dbReference type="PANTHER" id="PTHR42743:SF11">
    <property type="entry name" value="AMINODEOXYCHORISMATE LYASE"/>
    <property type="match status" value="1"/>
</dbReference>
<evidence type="ECO:0000256" key="1">
    <source>
        <dbReference type="ARBA" id="ARBA00009320"/>
    </source>
</evidence>
<gene>
    <name evidence="2" type="ORF">ATL41_0240</name>
</gene>
<dbReference type="Gene3D" id="3.20.10.10">
    <property type="entry name" value="D-amino Acid Aminotransferase, subunit A, domain 2"/>
    <property type="match status" value="1"/>
</dbReference>
<dbReference type="SUPFAM" id="SSF56752">
    <property type="entry name" value="D-aminoacid aminotransferase-like PLP-dependent enzymes"/>
    <property type="match status" value="1"/>
</dbReference>
<reference evidence="2 3" key="1">
    <citation type="submission" date="2017-10" db="EMBL/GenBank/DDBJ databases">
        <title>Sequencing the genomes of 1000 actinobacteria strains.</title>
        <authorList>
            <person name="Klenk H.-P."/>
        </authorList>
    </citation>
    <scope>NUCLEOTIDE SEQUENCE [LARGE SCALE GENOMIC DNA]</scope>
    <source>
        <strain evidence="2 3">DSM 21574</strain>
    </source>
</reference>
<keyword evidence="2" id="KW-0032">Aminotransferase</keyword>
<dbReference type="InterPro" id="IPR043131">
    <property type="entry name" value="BCAT-like_N"/>
</dbReference>
<keyword evidence="3" id="KW-1185">Reference proteome</keyword>
<dbReference type="InterPro" id="IPR043132">
    <property type="entry name" value="BCAT-like_C"/>
</dbReference>
<dbReference type="EMBL" id="PDJH01000001">
    <property type="protein sequence ID" value="PFG35549.1"/>
    <property type="molecule type" value="Genomic_DNA"/>
</dbReference>
<dbReference type="InterPro" id="IPR036038">
    <property type="entry name" value="Aminotransferase-like"/>
</dbReference>
<accession>A0A2A9EBG5</accession>
<dbReference type="OrthoDB" id="9805628at2"/>
<protein>
    <submittedName>
        <fullName evidence="2">Branched-chain amino acid aminotransferase</fullName>
    </submittedName>
</protein>
<dbReference type="Gene3D" id="3.30.470.10">
    <property type="match status" value="1"/>
</dbReference>
<dbReference type="GO" id="GO:0008483">
    <property type="term" value="F:transaminase activity"/>
    <property type="evidence" value="ECO:0007669"/>
    <property type="project" value="UniProtKB-KW"/>
</dbReference>
<keyword evidence="2" id="KW-0808">Transferase</keyword>
<sequence>MTIVWFEGRLRDAEEPLVGALDHGITVGDGVFETMLVRDGRAFALTRHLARLARSATGLGLLPPDEDKIRDGVAAVLAVAPPETGRLRITVTAGPGPLGSGRDGWDQTVLVAAGPATVARASRAARVSWVRNERSAVAGLKTTSYAENVVALAAATEYGADEALLANTRGELCEGTGSNIVVERDGELLTPPLESGCLAGITRELLLEWAAAEGLPVREATLPYEVLDDVVQGRAHAALTSSTRNVSPLTALDGQEVAAGELCLAAQALFARKQGEDLDP</sequence>
<proteinExistence type="inferred from homology"/>
<dbReference type="AlphaFoldDB" id="A0A2A9EBG5"/>
<comment type="caution">
    <text evidence="2">The sequence shown here is derived from an EMBL/GenBank/DDBJ whole genome shotgun (WGS) entry which is preliminary data.</text>
</comment>
<dbReference type="Pfam" id="PF01063">
    <property type="entry name" value="Aminotran_4"/>
    <property type="match status" value="1"/>
</dbReference>
<dbReference type="Proteomes" id="UP000221394">
    <property type="component" value="Unassembled WGS sequence"/>
</dbReference>
<evidence type="ECO:0000313" key="2">
    <source>
        <dbReference type="EMBL" id="PFG35549.1"/>
    </source>
</evidence>
<dbReference type="InterPro" id="IPR050571">
    <property type="entry name" value="Class-IV_PLP-Dep_Aminotrnsfr"/>
</dbReference>
<comment type="similarity">
    <text evidence="1">Belongs to the class-IV pyridoxal-phosphate-dependent aminotransferase family.</text>
</comment>
<dbReference type="GO" id="GO:0046394">
    <property type="term" value="P:carboxylic acid biosynthetic process"/>
    <property type="evidence" value="ECO:0007669"/>
    <property type="project" value="UniProtKB-ARBA"/>
</dbReference>
<dbReference type="RefSeq" id="WP_098456837.1">
    <property type="nucleotide sequence ID" value="NZ_PDJH01000001.1"/>
</dbReference>
<organism evidence="2 3">
    <name type="scientific">Flavimobilis soli</name>
    <dbReference type="NCBI Taxonomy" id="442709"/>
    <lineage>
        <taxon>Bacteria</taxon>
        <taxon>Bacillati</taxon>
        <taxon>Actinomycetota</taxon>
        <taxon>Actinomycetes</taxon>
        <taxon>Micrococcales</taxon>
        <taxon>Jonesiaceae</taxon>
        <taxon>Flavimobilis</taxon>
    </lineage>
</organism>
<dbReference type="GO" id="GO:0005829">
    <property type="term" value="C:cytosol"/>
    <property type="evidence" value="ECO:0007669"/>
    <property type="project" value="TreeGrafter"/>
</dbReference>
<evidence type="ECO:0000313" key="3">
    <source>
        <dbReference type="Proteomes" id="UP000221394"/>
    </source>
</evidence>
<name>A0A2A9EBG5_9MICO</name>
<dbReference type="PANTHER" id="PTHR42743">
    <property type="entry name" value="AMINO-ACID AMINOTRANSFERASE"/>
    <property type="match status" value="1"/>
</dbReference>